<comment type="caution">
    <text evidence="1">The sequence shown here is derived from an EMBL/GenBank/DDBJ whole genome shotgun (WGS) entry which is preliminary data.</text>
</comment>
<evidence type="ECO:0000313" key="2">
    <source>
        <dbReference type="Proteomes" id="UP000499080"/>
    </source>
</evidence>
<accession>A0A4Y2CQZ4</accession>
<name>A0A4Y2CQZ4_ARAVE</name>
<keyword evidence="2" id="KW-1185">Reference proteome</keyword>
<proteinExistence type="predicted"/>
<protein>
    <submittedName>
        <fullName evidence="1">Uncharacterized protein</fullName>
    </submittedName>
</protein>
<sequence>MLKLQSSDFQKQDGVLTTKLFKCFKKILDTIEELCDASEMIETRGAAQTLLPAMCDSLSLYFLCLWNNVLKEVNHVQKYLQILGISFEKSVIKMRSLKVLLKDKRDDLIEEALQFTKDTCEEMVCIQ</sequence>
<gene>
    <name evidence="1" type="ORF">AVEN_147825_1</name>
</gene>
<dbReference type="AlphaFoldDB" id="A0A4Y2CQZ4"/>
<dbReference type="OrthoDB" id="10063284at2759"/>
<dbReference type="Proteomes" id="UP000499080">
    <property type="component" value="Unassembled WGS sequence"/>
</dbReference>
<reference evidence="1 2" key="1">
    <citation type="journal article" date="2019" name="Sci. Rep.">
        <title>Orb-weaving spider Araneus ventricosus genome elucidates the spidroin gene catalogue.</title>
        <authorList>
            <person name="Kono N."/>
            <person name="Nakamura H."/>
            <person name="Ohtoshi R."/>
            <person name="Moran D.A.P."/>
            <person name="Shinohara A."/>
            <person name="Yoshida Y."/>
            <person name="Fujiwara M."/>
            <person name="Mori M."/>
            <person name="Tomita M."/>
            <person name="Arakawa K."/>
        </authorList>
    </citation>
    <scope>NUCLEOTIDE SEQUENCE [LARGE SCALE GENOMIC DNA]</scope>
</reference>
<organism evidence="1 2">
    <name type="scientific">Araneus ventricosus</name>
    <name type="common">Orbweaver spider</name>
    <name type="synonym">Epeira ventricosa</name>
    <dbReference type="NCBI Taxonomy" id="182803"/>
    <lineage>
        <taxon>Eukaryota</taxon>
        <taxon>Metazoa</taxon>
        <taxon>Ecdysozoa</taxon>
        <taxon>Arthropoda</taxon>
        <taxon>Chelicerata</taxon>
        <taxon>Arachnida</taxon>
        <taxon>Araneae</taxon>
        <taxon>Araneomorphae</taxon>
        <taxon>Entelegynae</taxon>
        <taxon>Araneoidea</taxon>
        <taxon>Araneidae</taxon>
        <taxon>Araneus</taxon>
    </lineage>
</organism>
<evidence type="ECO:0000313" key="1">
    <source>
        <dbReference type="EMBL" id="GBM06882.1"/>
    </source>
</evidence>
<dbReference type="EMBL" id="BGPR01000235">
    <property type="protein sequence ID" value="GBM06882.1"/>
    <property type="molecule type" value="Genomic_DNA"/>
</dbReference>